<dbReference type="Proteomes" id="UP000249377">
    <property type="component" value="Unassembled WGS sequence"/>
</dbReference>
<dbReference type="RefSeq" id="WP_112333760.1">
    <property type="nucleotide sequence ID" value="NZ_JADPHD010000003.1"/>
</dbReference>
<feature type="transmembrane region" description="Helical" evidence="1">
    <location>
        <begin position="110"/>
        <end position="129"/>
    </location>
</feature>
<name>A0A328UBW7_9FIRM</name>
<reference evidence="2 3" key="1">
    <citation type="submission" date="2018-06" db="EMBL/GenBank/DDBJ databases">
        <title>Noncontiguous genome sequence of Ruminococcaceae bacterium ASD2818.</title>
        <authorList>
            <person name="Chaplin A.V."/>
            <person name="Sokolova S.R."/>
            <person name="Kochetkova T.O."/>
            <person name="Goltsov A.Y."/>
            <person name="Trofimov D.Y."/>
            <person name="Efimov B.A."/>
        </authorList>
    </citation>
    <scope>NUCLEOTIDE SEQUENCE [LARGE SCALE GENOMIC DNA]</scope>
    <source>
        <strain evidence="2 3">ASD2818</strain>
    </source>
</reference>
<feature type="transmembrane region" description="Helical" evidence="1">
    <location>
        <begin position="20"/>
        <end position="41"/>
    </location>
</feature>
<gene>
    <name evidence="2" type="ORF">DPQ25_13795</name>
</gene>
<protein>
    <submittedName>
        <fullName evidence="2">TIGR04086 family membrane protein</fullName>
    </submittedName>
</protein>
<keyword evidence="1" id="KW-0472">Membrane</keyword>
<comment type="caution">
    <text evidence="2">The sequence shown here is derived from an EMBL/GenBank/DDBJ whole genome shotgun (WGS) entry which is preliminary data.</text>
</comment>
<keyword evidence="1" id="KW-1133">Transmembrane helix</keyword>
<dbReference type="EMBL" id="QLYR01000017">
    <property type="protein sequence ID" value="RAQ22021.1"/>
    <property type="molecule type" value="Genomic_DNA"/>
</dbReference>
<feature type="transmembrane region" description="Helical" evidence="1">
    <location>
        <begin position="79"/>
        <end position="104"/>
    </location>
</feature>
<keyword evidence="1" id="KW-0812">Transmembrane</keyword>
<dbReference type="InterPro" id="IPR023804">
    <property type="entry name" value="DUF3792_TM"/>
</dbReference>
<evidence type="ECO:0000313" key="3">
    <source>
        <dbReference type="Proteomes" id="UP000249377"/>
    </source>
</evidence>
<dbReference type="Pfam" id="PF12670">
    <property type="entry name" value="DUF3792"/>
    <property type="match status" value="1"/>
</dbReference>
<accession>A0A328UBW7</accession>
<dbReference type="NCBIfam" id="TIGR04086">
    <property type="entry name" value="TIGR04086_membr"/>
    <property type="match status" value="1"/>
</dbReference>
<feature type="transmembrane region" description="Helical" evidence="1">
    <location>
        <begin position="53"/>
        <end position="72"/>
    </location>
</feature>
<dbReference type="PROSITE" id="PS51257">
    <property type="entry name" value="PROKAR_LIPOPROTEIN"/>
    <property type="match status" value="1"/>
</dbReference>
<dbReference type="AlphaFoldDB" id="A0A328UBW7"/>
<keyword evidence="3" id="KW-1185">Reference proteome</keyword>
<proteinExistence type="predicted"/>
<evidence type="ECO:0000256" key="1">
    <source>
        <dbReference type="SAM" id="Phobius"/>
    </source>
</evidence>
<evidence type="ECO:0000313" key="2">
    <source>
        <dbReference type="EMBL" id="RAQ22021.1"/>
    </source>
</evidence>
<organism evidence="2 3">
    <name type="scientific">Hydrogeniiclostridium mannosilyticum</name>
    <dbReference type="NCBI Taxonomy" id="2764322"/>
    <lineage>
        <taxon>Bacteria</taxon>
        <taxon>Bacillati</taxon>
        <taxon>Bacillota</taxon>
        <taxon>Clostridia</taxon>
        <taxon>Eubacteriales</taxon>
        <taxon>Acutalibacteraceae</taxon>
        <taxon>Hydrogeniiclostridium</taxon>
    </lineage>
</organism>
<sequence>MKKSRAKEDNPVTSVIRPILLGVGVGVVACLMLLLLSTFAFVSSKHIPRNAMAVLTLVIAAVSSFVTGLVAAKALGKRGLLCGALAGGVLFLICLICGAVWVGAPSPAGSMTRLAVMALGGGLGGFFAVRKR</sequence>